<organism evidence="2 3">
    <name type="scientific">Cymbomonas tetramitiformis</name>
    <dbReference type="NCBI Taxonomy" id="36881"/>
    <lineage>
        <taxon>Eukaryota</taxon>
        <taxon>Viridiplantae</taxon>
        <taxon>Chlorophyta</taxon>
        <taxon>Pyramimonadophyceae</taxon>
        <taxon>Pyramimonadales</taxon>
        <taxon>Pyramimonadaceae</taxon>
        <taxon>Cymbomonas</taxon>
    </lineage>
</organism>
<dbReference type="SUPFAM" id="SSF88723">
    <property type="entry name" value="PIN domain-like"/>
    <property type="match status" value="1"/>
</dbReference>
<evidence type="ECO:0000256" key="1">
    <source>
        <dbReference type="SAM" id="MobiDB-lite"/>
    </source>
</evidence>
<protein>
    <submittedName>
        <fullName evidence="2">Uncharacterized protein</fullName>
    </submittedName>
</protein>
<feature type="compositionally biased region" description="Acidic residues" evidence="1">
    <location>
        <begin position="515"/>
        <end position="525"/>
    </location>
</feature>
<proteinExistence type="predicted"/>
<evidence type="ECO:0000313" key="2">
    <source>
        <dbReference type="EMBL" id="KAK3276282.1"/>
    </source>
</evidence>
<dbReference type="EMBL" id="LGRX02006649">
    <property type="protein sequence ID" value="KAK3276282.1"/>
    <property type="molecule type" value="Genomic_DNA"/>
</dbReference>
<dbReference type="InterPro" id="IPR029060">
    <property type="entry name" value="PIN-like_dom_sf"/>
</dbReference>
<name>A0AAE0GE25_9CHLO</name>
<comment type="caution">
    <text evidence="2">The sequence shown here is derived from an EMBL/GenBank/DDBJ whole genome shotgun (WGS) entry which is preliminary data.</text>
</comment>
<sequence>MGVRGLTSLVKEHSKAELWNCCVEGQRDLVLVDASALKFCAAASVEQCQLHLREGLYSRIAVLIRDFLETFLREGLRVWLFLDGSIPDEHEETVLSRREHLCEVVSKVAGTPRAPCSELLRGILMADQNRGLSLPIGPLAEAAMLGEIAQLKAKYAARLEVTRALHDADRALCQGYYQNVSKVAAVITNDSDFFVFGLERIVLLGEKVMFQNTPENKRYLKLWSAERAWEGIRAFFALSVETSRKTGKPDLQVPSLRRHISPATRADIAVIMGTDRSDLCRKAIDAPDSEGNLKTFGVRLVVRRLLSALASQKGWIDSQERATKKLFKDLGLSRVANRWDVYTQAREEFSLDNLPGASSFLPVDCLPMSSRLARRLVDWEAWPGLDVLYQWAVNGLGFFSLLGSDLHTYDALRRLRAAVLQRMELPPGWVVHELAFTGSSPKGLALLLRNPPASYEKGKWVGVHPCCYNPGAPPFETAIGVTLASCAPQEETDRLDVHCGAALEEEEGPEKKDEDTPDDWEKEDDEDLLVRLPSFSRVVVEPAKVGETPSKGLEEFLVDEGLLPLSWRSEEASGISRVITLAEGVLHHIGGAPPPSSMYLVVAHLLTAAAVVEDADFLRAIDFPCFLVALEGHIAVKYQDNGLV</sequence>
<accession>A0AAE0GE25</accession>
<keyword evidence="3" id="KW-1185">Reference proteome</keyword>
<reference evidence="2 3" key="1">
    <citation type="journal article" date="2015" name="Genome Biol. Evol.">
        <title>Comparative Genomics of a Bacterivorous Green Alga Reveals Evolutionary Causalities and Consequences of Phago-Mixotrophic Mode of Nutrition.</title>
        <authorList>
            <person name="Burns J.A."/>
            <person name="Paasch A."/>
            <person name="Narechania A."/>
            <person name="Kim E."/>
        </authorList>
    </citation>
    <scope>NUCLEOTIDE SEQUENCE [LARGE SCALE GENOMIC DNA]</scope>
    <source>
        <strain evidence="2 3">PLY_AMNH</strain>
    </source>
</reference>
<dbReference type="Proteomes" id="UP001190700">
    <property type="component" value="Unassembled WGS sequence"/>
</dbReference>
<dbReference type="Gene3D" id="3.40.50.1010">
    <property type="entry name" value="5'-nuclease"/>
    <property type="match status" value="1"/>
</dbReference>
<dbReference type="AlphaFoldDB" id="A0AAE0GE25"/>
<feature type="region of interest" description="Disordered" evidence="1">
    <location>
        <begin position="502"/>
        <end position="525"/>
    </location>
</feature>
<evidence type="ECO:0000313" key="3">
    <source>
        <dbReference type="Proteomes" id="UP001190700"/>
    </source>
</evidence>
<gene>
    <name evidence="2" type="ORF">CYMTET_15633</name>
</gene>